<name>A0A177AAL9_9PEZI</name>
<dbReference type="InterPro" id="IPR006614">
    <property type="entry name" value="Peroxin/Ferlin"/>
</dbReference>
<keyword evidence="3 6" id="KW-1133">Transmembrane helix</keyword>
<dbReference type="PANTHER" id="PTHR31679">
    <property type="entry name" value="PEROXISOMAL MEMBRANE PROTEIN PEX30-RELATED"/>
    <property type="match status" value="1"/>
</dbReference>
<dbReference type="PANTHER" id="PTHR31679:SF2">
    <property type="entry name" value="PEROXISOMAL MEMBRANE PROTEIN PEX30-RELATED"/>
    <property type="match status" value="1"/>
</dbReference>
<feature type="region of interest" description="Disordered" evidence="5">
    <location>
        <begin position="147"/>
        <end position="171"/>
    </location>
</feature>
<feature type="region of interest" description="Disordered" evidence="5">
    <location>
        <begin position="297"/>
        <end position="318"/>
    </location>
</feature>
<comment type="subcellular location">
    <subcellularLocation>
        <location evidence="1">Endomembrane system</location>
        <topology evidence="1">Multi-pass membrane protein</topology>
    </subcellularLocation>
</comment>
<dbReference type="AlphaFoldDB" id="A0A177AAL9"/>
<proteinExistence type="predicted"/>
<evidence type="ECO:0000256" key="4">
    <source>
        <dbReference type="ARBA" id="ARBA00023136"/>
    </source>
</evidence>
<feature type="compositionally biased region" description="Polar residues" evidence="5">
    <location>
        <begin position="27"/>
        <end position="36"/>
    </location>
</feature>
<dbReference type="RefSeq" id="XP_024323419.1">
    <property type="nucleotide sequence ID" value="XM_024469000.1"/>
</dbReference>
<dbReference type="Pfam" id="PF06398">
    <property type="entry name" value="Pex24p"/>
    <property type="match status" value="1"/>
</dbReference>
<protein>
    <submittedName>
        <fullName evidence="8">Peroxisome-protein</fullName>
    </submittedName>
</protein>
<dbReference type="EMBL" id="KV441398">
    <property type="protein sequence ID" value="OAF58134.1"/>
    <property type="molecule type" value="Genomic_DNA"/>
</dbReference>
<keyword evidence="4 6" id="KW-0472">Membrane</keyword>
<dbReference type="GO" id="GO:0012505">
    <property type="term" value="C:endomembrane system"/>
    <property type="evidence" value="ECO:0007669"/>
    <property type="project" value="UniProtKB-SubCell"/>
</dbReference>
<evidence type="ECO:0000256" key="2">
    <source>
        <dbReference type="ARBA" id="ARBA00022692"/>
    </source>
</evidence>
<feature type="region of interest" description="Disordered" evidence="5">
    <location>
        <begin position="1"/>
        <end position="36"/>
    </location>
</feature>
<accession>A0A177AAL9</accession>
<dbReference type="GO" id="GO:0007031">
    <property type="term" value="P:peroxisome organization"/>
    <property type="evidence" value="ECO:0007669"/>
    <property type="project" value="TreeGrafter"/>
</dbReference>
<feature type="transmembrane region" description="Helical" evidence="6">
    <location>
        <begin position="106"/>
        <end position="137"/>
    </location>
</feature>
<dbReference type="InterPro" id="IPR052646">
    <property type="entry name" value="Peroxisomal_PEX28-32"/>
</dbReference>
<dbReference type="Proteomes" id="UP000077154">
    <property type="component" value="Unassembled WGS sequence"/>
</dbReference>
<evidence type="ECO:0000313" key="8">
    <source>
        <dbReference type="EMBL" id="OAF58134.1"/>
    </source>
</evidence>
<dbReference type="eggNOG" id="ENOG502QT80">
    <property type="taxonomic scope" value="Eukaryota"/>
</dbReference>
<reference evidence="8" key="1">
    <citation type="submission" date="2016-03" db="EMBL/GenBank/DDBJ databases">
        <title>Updated assembly of Pseudogymnoascus destructans, the fungus causing white-nose syndrome of bats.</title>
        <authorList>
            <person name="Palmer J.M."/>
            <person name="Drees K.P."/>
            <person name="Foster J.T."/>
            <person name="Lindner D.L."/>
        </authorList>
    </citation>
    <scope>NUCLEOTIDE SEQUENCE [LARGE SCALE GENOMIC DNA]</scope>
    <source>
        <strain evidence="8">20631-21</strain>
    </source>
</reference>
<feature type="transmembrane region" description="Helical" evidence="6">
    <location>
        <begin position="223"/>
        <end position="242"/>
    </location>
</feature>
<feature type="domain" description="Peroxin/Ferlin" evidence="7">
    <location>
        <begin position="339"/>
        <end position="407"/>
    </location>
</feature>
<dbReference type="GO" id="GO:0005778">
    <property type="term" value="C:peroxisomal membrane"/>
    <property type="evidence" value="ECO:0007669"/>
    <property type="project" value="UniProtKB-ARBA"/>
</dbReference>
<evidence type="ECO:0000256" key="6">
    <source>
        <dbReference type="SAM" id="Phobius"/>
    </source>
</evidence>
<feature type="region of interest" description="Disordered" evidence="5">
    <location>
        <begin position="468"/>
        <end position="570"/>
    </location>
</feature>
<gene>
    <name evidence="8" type="primary">PEX30</name>
    <name evidence="8" type="ORF">VC83_05378</name>
</gene>
<organism evidence="8">
    <name type="scientific">Pseudogymnoascus destructans</name>
    <dbReference type="NCBI Taxonomy" id="655981"/>
    <lineage>
        <taxon>Eukaryota</taxon>
        <taxon>Fungi</taxon>
        <taxon>Dikarya</taxon>
        <taxon>Ascomycota</taxon>
        <taxon>Pezizomycotina</taxon>
        <taxon>Leotiomycetes</taxon>
        <taxon>Thelebolales</taxon>
        <taxon>Thelebolaceae</taxon>
        <taxon>Pseudogymnoascus</taxon>
    </lineage>
</organism>
<dbReference type="SMART" id="SM00693">
    <property type="entry name" value="DysFN"/>
    <property type="match status" value="1"/>
</dbReference>
<sequence>MAAFDTPWLDLMSSSPAPSGRDDESIQHANDQRPTTTAAFSPVSLSHASSANRHRSTILVHQKSPLLIATPPQITRALAYSHAFLLPLNKFVGLLTWTTNDSWESFILVAFFWATVLYGDIILRFAGPVVVVLGLILGMYSRRYSPLSSTGVTGEKQKKGHKREDSEATNVKHQKSLDDIVETLKEYTARCNMLLDPLIQLTDFLSTQRTATSATTRPALTTLFIRIILITPLWLLLTLPPLRIITTKRIALTIGTLIITWHSKPTRVSREILWRSSFIRRVCSAITGLHFAARNAPPNLPARDKHSKPKLPGQKSNDYHEGASLAASAASKRRPNASGVKFTFIIYENQRRWVGLGWTTSLFAYERSNWTDEHLNPAPSKAEFELPDVDGGNARWRWVKGSKWLVEGAGNGDEGGANATSETKGGGNGWIYYDNKWQNGRRGQDGWSKYTRRRKWYRDAELVEVTASTEITPCSTPPPELETEIKSKRQRSRSETVSSVKSGRPPSELTLDDSSSPKSAGFRPGYLKRTSTIGKGTVDLDEGEALPGQLPHRERDGDWGIGDEVKMGLE</sequence>
<dbReference type="GeneID" id="36288444"/>
<feature type="compositionally biased region" description="Basic and acidic residues" evidence="5">
    <location>
        <begin position="551"/>
        <end position="570"/>
    </location>
</feature>
<dbReference type="InterPro" id="IPR010482">
    <property type="entry name" value="TECPR1-like_DysF"/>
</dbReference>
<dbReference type="OrthoDB" id="5586090at2759"/>
<evidence type="ECO:0000256" key="1">
    <source>
        <dbReference type="ARBA" id="ARBA00004127"/>
    </source>
</evidence>
<dbReference type="VEuPathDB" id="FungiDB:GMDG_08402"/>
<evidence type="ECO:0000256" key="5">
    <source>
        <dbReference type="SAM" id="MobiDB-lite"/>
    </source>
</evidence>
<evidence type="ECO:0000259" key="7">
    <source>
        <dbReference type="SMART" id="SM00693"/>
    </source>
</evidence>
<evidence type="ECO:0000256" key="3">
    <source>
        <dbReference type="ARBA" id="ARBA00022989"/>
    </source>
</evidence>
<keyword evidence="2 6" id="KW-0812">Transmembrane</keyword>